<name>A0ABW5UUJ0_9MICO</name>
<evidence type="ECO:0000313" key="2">
    <source>
        <dbReference type="EMBL" id="MFD2757128.1"/>
    </source>
</evidence>
<proteinExistence type="predicted"/>
<sequence length="74" mass="7751">MLEPNLDHVITSRLARRIIYTVYVLAVFVIGALQVAFAALDAGTPEWLTVAIAVAAYAGVPVGALAAVNTPSQE</sequence>
<dbReference type="RefSeq" id="WP_019618461.1">
    <property type="nucleotide sequence ID" value="NZ_JBHUNE010000001.1"/>
</dbReference>
<dbReference type="Proteomes" id="UP001597492">
    <property type="component" value="Unassembled WGS sequence"/>
</dbReference>
<comment type="caution">
    <text evidence="2">The sequence shown here is derived from an EMBL/GenBank/DDBJ whole genome shotgun (WGS) entry which is preliminary data.</text>
</comment>
<feature type="transmembrane region" description="Helical" evidence="1">
    <location>
        <begin position="20"/>
        <end position="40"/>
    </location>
</feature>
<keyword evidence="3" id="KW-1185">Reference proteome</keyword>
<organism evidence="2 3">
    <name type="scientific">Gulosibacter faecalis</name>
    <dbReference type="NCBI Taxonomy" id="272240"/>
    <lineage>
        <taxon>Bacteria</taxon>
        <taxon>Bacillati</taxon>
        <taxon>Actinomycetota</taxon>
        <taxon>Actinomycetes</taxon>
        <taxon>Micrococcales</taxon>
        <taxon>Microbacteriaceae</taxon>
        <taxon>Gulosibacter</taxon>
    </lineage>
</organism>
<evidence type="ECO:0000313" key="3">
    <source>
        <dbReference type="Proteomes" id="UP001597492"/>
    </source>
</evidence>
<feature type="transmembrane region" description="Helical" evidence="1">
    <location>
        <begin position="46"/>
        <end position="68"/>
    </location>
</feature>
<evidence type="ECO:0000256" key="1">
    <source>
        <dbReference type="SAM" id="Phobius"/>
    </source>
</evidence>
<accession>A0ABW5UUJ0</accession>
<reference evidence="3" key="1">
    <citation type="journal article" date="2019" name="Int. J. Syst. Evol. Microbiol.">
        <title>The Global Catalogue of Microorganisms (GCM) 10K type strain sequencing project: providing services to taxonomists for standard genome sequencing and annotation.</title>
        <authorList>
            <consortium name="The Broad Institute Genomics Platform"/>
            <consortium name="The Broad Institute Genome Sequencing Center for Infectious Disease"/>
            <person name="Wu L."/>
            <person name="Ma J."/>
        </authorList>
    </citation>
    <scope>NUCLEOTIDE SEQUENCE [LARGE SCALE GENOMIC DNA]</scope>
    <source>
        <strain evidence="3">TISTR 1514</strain>
    </source>
</reference>
<keyword evidence="1" id="KW-0812">Transmembrane</keyword>
<dbReference type="EMBL" id="JBHUNE010000001">
    <property type="protein sequence ID" value="MFD2757128.1"/>
    <property type="molecule type" value="Genomic_DNA"/>
</dbReference>
<protein>
    <recommendedName>
        <fullName evidence="4">Holin</fullName>
    </recommendedName>
</protein>
<keyword evidence="1" id="KW-0472">Membrane</keyword>
<gene>
    <name evidence="2" type="ORF">ACFSW7_01900</name>
</gene>
<evidence type="ECO:0008006" key="4">
    <source>
        <dbReference type="Google" id="ProtNLM"/>
    </source>
</evidence>
<keyword evidence="1" id="KW-1133">Transmembrane helix</keyword>